<dbReference type="RefSeq" id="XP_003688007.1">
    <property type="nucleotide sequence ID" value="XM_003687959.1"/>
</dbReference>
<dbReference type="eggNOG" id="ENOG502S656">
    <property type="taxonomic scope" value="Eukaryota"/>
</dbReference>
<comment type="subcellular location">
    <subcellularLocation>
        <location evidence="1">Cytoplasm</location>
    </subcellularLocation>
</comment>
<protein>
    <submittedName>
        <fullName evidence="3">Uncharacterized protein</fullName>
    </submittedName>
</protein>
<evidence type="ECO:0000313" key="4">
    <source>
        <dbReference type="Proteomes" id="UP000005666"/>
    </source>
</evidence>
<gene>
    <name evidence="3" type="primary">TPHA0L02220</name>
    <name evidence="3" type="ordered locus">TPHA_0L02220</name>
</gene>
<reference evidence="3 4" key="1">
    <citation type="journal article" date="2011" name="Proc. Natl. Acad. Sci. U.S.A.">
        <title>Evolutionary erosion of yeast sex chromosomes by mating-type switching accidents.</title>
        <authorList>
            <person name="Gordon J.L."/>
            <person name="Armisen D."/>
            <person name="Proux-Wera E."/>
            <person name="Oheigeartaigh S.S."/>
            <person name="Byrne K.P."/>
            <person name="Wolfe K.H."/>
        </authorList>
    </citation>
    <scope>NUCLEOTIDE SEQUENCE [LARGE SCALE GENOMIC DNA]</scope>
    <source>
        <strain evidence="4">ATCC 24235 / CBS 4417 / NBRC 1672 / NRRL Y-8282 / UCD 70-5</strain>
    </source>
</reference>
<dbReference type="KEGG" id="tpf:TPHA_0L02220"/>
<dbReference type="EMBL" id="HE612867">
    <property type="protein sequence ID" value="CCE65573.1"/>
    <property type="molecule type" value="Genomic_DNA"/>
</dbReference>
<name>G8C095_TETPH</name>
<dbReference type="OMA" id="MKNNIDL"/>
<evidence type="ECO:0000313" key="3">
    <source>
        <dbReference type="EMBL" id="CCE65573.1"/>
    </source>
</evidence>
<keyword evidence="4" id="KW-1185">Reference proteome</keyword>
<evidence type="ECO:0000256" key="2">
    <source>
        <dbReference type="ARBA" id="ARBA00022490"/>
    </source>
</evidence>
<dbReference type="GO" id="GO:0005869">
    <property type="term" value="C:dynactin complex"/>
    <property type="evidence" value="ECO:0007669"/>
    <property type="project" value="InterPro"/>
</dbReference>
<organism evidence="3 4">
    <name type="scientific">Tetrapisispora phaffii (strain ATCC 24235 / CBS 4417 / NBRC 1672 / NRRL Y-8282 / UCD 70-5)</name>
    <name type="common">Yeast</name>
    <name type="synonym">Fabospora phaffii</name>
    <dbReference type="NCBI Taxonomy" id="1071381"/>
    <lineage>
        <taxon>Eukaryota</taxon>
        <taxon>Fungi</taxon>
        <taxon>Dikarya</taxon>
        <taxon>Ascomycota</taxon>
        <taxon>Saccharomycotina</taxon>
        <taxon>Saccharomycetes</taxon>
        <taxon>Saccharomycetales</taxon>
        <taxon>Saccharomycetaceae</taxon>
        <taxon>Tetrapisispora</taxon>
    </lineage>
</organism>
<dbReference type="PANTHER" id="PTHR15346">
    <property type="entry name" value="DYNACTIN SUBUNIT"/>
    <property type="match status" value="1"/>
</dbReference>
<dbReference type="GO" id="GO:0007017">
    <property type="term" value="P:microtubule-based process"/>
    <property type="evidence" value="ECO:0007669"/>
    <property type="project" value="InterPro"/>
</dbReference>
<dbReference type="STRING" id="1071381.G8C095"/>
<dbReference type="InterPro" id="IPR028133">
    <property type="entry name" value="Dynamitin"/>
</dbReference>
<dbReference type="Pfam" id="PF04912">
    <property type="entry name" value="Dynamitin"/>
    <property type="match status" value="1"/>
</dbReference>
<dbReference type="OrthoDB" id="4977at2759"/>
<sequence length="382" mass="43580">MSINTQEIDLSAGPAENIIDEFLNIKNKDDVILEYTAPEQFKTDITTLEEHSITHVAEECNNDNICQETIPSITETLTKFNNDILETSGKKGASDIYLEENKYNIDEELLVIKSSLEKLSMKNDDNSKESLISDLMKMHNNISSQRKSKIESIKNKMFKETQDSGQENIREALPLPNIRFSINEIEDFLKLEKRIADLEKNLGPKDKLPERSITSSVNSLYTRLKIISASSDELNEFHMKLQEISTEYEDSLLGKQSRINNTIKGFSKERVIDLETKVSELYKSNSILENYAEGISKLSSRIRHISQIDTNIKYSVDSLNEINQTLSELHDRSSQWEILLQKVEDGLLKQEIGTRKNLDQVGSRLTALENSLQGLKKDITTN</sequence>
<accession>G8C095</accession>
<evidence type="ECO:0000256" key="1">
    <source>
        <dbReference type="ARBA" id="ARBA00004496"/>
    </source>
</evidence>
<dbReference type="AlphaFoldDB" id="G8C095"/>
<dbReference type="HOGENOM" id="CLU_723961_0_0_1"/>
<dbReference type="GO" id="GO:0005737">
    <property type="term" value="C:cytoplasm"/>
    <property type="evidence" value="ECO:0007669"/>
    <property type="project" value="UniProtKB-SubCell"/>
</dbReference>
<dbReference type="Proteomes" id="UP000005666">
    <property type="component" value="Chromosome 12"/>
</dbReference>
<dbReference type="GeneID" id="11531803"/>
<keyword evidence="2" id="KW-0963">Cytoplasm</keyword>
<proteinExistence type="predicted"/>